<keyword evidence="8 11" id="KW-0067">ATP-binding</keyword>
<dbReference type="PANTHER" id="PTHR10953">
    <property type="entry name" value="UBIQUITIN-ACTIVATING ENZYME E1"/>
    <property type="match status" value="1"/>
</dbReference>
<keyword evidence="14" id="KW-0548">Nucleotidyltransferase</keyword>
<keyword evidence="4 11" id="KW-0819">tRNA processing</keyword>
<dbReference type="Pfam" id="PF00899">
    <property type="entry name" value="ThiF"/>
    <property type="match status" value="1"/>
</dbReference>
<dbReference type="GO" id="GO:0005524">
    <property type="term" value="F:ATP binding"/>
    <property type="evidence" value="ECO:0007669"/>
    <property type="project" value="UniProtKB-KW"/>
</dbReference>
<feature type="active site" description="Cysteine persulfide intermediate; for sulfurtransferase activity" evidence="11">
    <location>
        <position position="414"/>
    </location>
</feature>
<dbReference type="GO" id="GO:0046872">
    <property type="term" value="F:metal ion binding"/>
    <property type="evidence" value="ECO:0007669"/>
    <property type="project" value="UniProtKB-KW"/>
</dbReference>
<keyword evidence="7 11" id="KW-0862">Zinc</keyword>
<dbReference type="GO" id="GO:0032447">
    <property type="term" value="P:protein urmylation"/>
    <property type="evidence" value="ECO:0007669"/>
    <property type="project" value="TreeGrafter"/>
</dbReference>
<evidence type="ECO:0000256" key="5">
    <source>
        <dbReference type="ARBA" id="ARBA00022723"/>
    </source>
</evidence>
<keyword evidence="10 11" id="KW-0511">Multifunctional enzyme</keyword>
<feature type="signal peptide" evidence="12">
    <location>
        <begin position="1"/>
        <end position="28"/>
    </location>
</feature>
<feature type="binding site" evidence="11">
    <location>
        <position position="118"/>
    </location>
    <ligand>
        <name>ATP</name>
        <dbReference type="ChEBI" id="CHEBI:30616"/>
    </ligand>
</feature>
<dbReference type="PROSITE" id="PS50206">
    <property type="entry name" value="RHODANESE_3"/>
    <property type="match status" value="1"/>
</dbReference>
<evidence type="ECO:0000256" key="4">
    <source>
        <dbReference type="ARBA" id="ARBA00022694"/>
    </source>
</evidence>
<dbReference type="GO" id="GO:0004792">
    <property type="term" value="F:thiosulfate-cyanide sulfurtransferase activity"/>
    <property type="evidence" value="ECO:0007669"/>
    <property type="project" value="TreeGrafter"/>
</dbReference>
<dbReference type="OrthoDB" id="10261062at2759"/>
<dbReference type="SUPFAM" id="SSF69572">
    <property type="entry name" value="Activating enzymes of the ubiquitin-like proteins"/>
    <property type="match status" value="1"/>
</dbReference>
<dbReference type="InterPro" id="IPR028885">
    <property type="entry name" value="MOCS3/Uba4"/>
</dbReference>
<reference evidence="14" key="1">
    <citation type="journal article" date="2013" name="Nature">
        <title>The genomes of four tapeworm species reveal adaptations to parasitism.</title>
        <authorList>
            <person name="Tsai I.J."/>
            <person name="Zarowiecki M."/>
            <person name="Holroyd N."/>
            <person name="Garciarrubio A."/>
            <person name="Sanchez-Flores A."/>
            <person name="Brooks K.L."/>
            <person name="Tracey A."/>
            <person name="Bobes R.J."/>
            <person name="Fragoso G."/>
            <person name="Sciutto E."/>
            <person name="Aslett M."/>
            <person name="Beasley H."/>
            <person name="Bennett H.M."/>
            <person name="Cai J."/>
            <person name="Camicia F."/>
            <person name="Clark R."/>
            <person name="Cucher M."/>
            <person name="De Silva N."/>
            <person name="Day T.A."/>
            <person name="Deplazes P."/>
            <person name="Estrada K."/>
            <person name="Fernandez C."/>
            <person name="Holland P.W."/>
            <person name="Hou J."/>
            <person name="Hu S."/>
            <person name="Huckvale T."/>
            <person name="Hung S.S."/>
            <person name="Kamenetzky L."/>
            <person name="Keane J.A."/>
            <person name="Kiss F."/>
            <person name="Koziol U."/>
            <person name="Lambert O."/>
            <person name="Liu K."/>
            <person name="Luo X."/>
            <person name="Luo Y."/>
            <person name="Macchiaroli N."/>
            <person name="Nichol S."/>
            <person name="Paps J."/>
            <person name="Parkinson J."/>
            <person name="Pouchkina-Stantcheva N."/>
            <person name="Riddiford N."/>
            <person name="Rosenzvit M."/>
            <person name="Salinas G."/>
            <person name="Wasmuth J.D."/>
            <person name="Zamanian M."/>
            <person name="Zheng Y."/>
            <person name="Cai X."/>
            <person name="Soberon X."/>
            <person name="Olson P.D."/>
            <person name="Laclette J.P."/>
            <person name="Brehm K."/>
            <person name="Berriman M."/>
            <person name="Garciarrubio A."/>
            <person name="Bobes R.J."/>
            <person name="Fragoso G."/>
            <person name="Sanchez-Flores A."/>
            <person name="Estrada K."/>
            <person name="Cevallos M.A."/>
            <person name="Morett E."/>
            <person name="Gonzalez V."/>
            <person name="Portillo T."/>
            <person name="Ochoa-Leyva A."/>
            <person name="Jose M.V."/>
            <person name="Sciutto E."/>
            <person name="Landa A."/>
            <person name="Jimenez L."/>
            <person name="Valdes V."/>
            <person name="Carrero J.C."/>
            <person name="Larralde C."/>
            <person name="Morales-Montor J."/>
            <person name="Limon-Lason J."/>
            <person name="Soberon X."/>
            <person name="Laclette J.P."/>
        </authorList>
    </citation>
    <scope>NUCLEOTIDE SEQUENCE [LARGE SCALE GENOMIC DNA]</scope>
</reference>
<name>A0A087W2D5_ECHMU</name>
<evidence type="ECO:0000313" key="15">
    <source>
        <dbReference type="Proteomes" id="UP000017246"/>
    </source>
</evidence>
<dbReference type="Proteomes" id="UP000017246">
    <property type="component" value="Unassembled WGS sequence"/>
</dbReference>
<keyword evidence="15" id="KW-1185">Reference proteome</keyword>
<feature type="binding site" evidence="11">
    <location>
        <position position="228"/>
    </location>
    <ligand>
        <name>Zn(2+)</name>
        <dbReference type="ChEBI" id="CHEBI:29105"/>
    </ligand>
</feature>
<feature type="active site" description="Glycyl thioester intermediate; for adenylyltransferase activity" evidence="11">
    <location>
        <position position="240"/>
    </location>
</feature>
<evidence type="ECO:0000256" key="9">
    <source>
        <dbReference type="ARBA" id="ARBA00023150"/>
    </source>
</evidence>
<feature type="domain" description="Rhodanese" evidence="13">
    <location>
        <begin position="352"/>
        <end position="481"/>
    </location>
</feature>
<dbReference type="EMBL" id="LN902844">
    <property type="protein sequence ID" value="CDI98667.1"/>
    <property type="molecule type" value="Genomic_DNA"/>
</dbReference>
<dbReference type="FunFam" id="3.40.50.720:FF:000033">
    <property type="entry name" value="Adenylyltransferase and sulfurtransferase MOCS3"/>
    <property type="match status" value="1"/>
</dbReference>
<comment type="subcellular location">
    <subcellularLocation>
        <location evidence="1">Cytoplasm</location>
        <location evidence="1">Cytosol</location>
    </subcellularLocation>
</comment>
<keyword evidence="12" id="KW-0732">Signal</keyword>
<evidence type="ECO:0000256" key="2">
    <source>
        <dbReference type="ARBA" id="ARBA00022490"/>
    </source>
</evidence>
<proteinExistence type="inferred from homology"/>
<dbReference type="GO" id="GO:0070566">
    <property type="term" value="F:adenylyltransferase activity"/>
    <property type="evidence" value="ECO:0007669"/>
    <property type="project" value="InterPro"/>
</dbReference>
<dbReference type="Gene3D" id="3.40.50.720">
    <property type="entry name" value="NAD(P)-binding Rossmann-like Domain"/>
    <property type="match status" value="1"/>
</dbReference>
<feature type="binding site" evidence="11">
    <location>
        <begin position="101"/>
        <end position="105"/>
    </location>
    <ligand>
        <name>ATP</name>
        <dbReference type="ChEBI" id="CHEBI:30616"/>
    </ligand>
</feature>
<keyword evidence="9 11" id="KW-0501">Molybdenum cofactor biosynthesis</keyword>
<evidence type="ECO:0000256" key="11">
    <source>
        <dbReference type="HAMAP-Rule" id="MF_03049"/>
    </source>
</evidence>
<dbReference type="InterPro" id="IPR001763">
    <property type="entry name" value="Rhodanese-like_dom"/>
</dbReference>
<evidence type="ECO:0000256" key="1">
    <source>
        <dbReference type="ARBA" id="ARBA00004514"/>
    </source>
</evidence>
<reference evidence="14" key="2">
    <citation type="submission" date="2015-11" db="EMBL/GenBank/DDBJ databases">
        <authorList>
            <person name="Zhang Y."/>
            <person name="Guo Z."/>
        </authorList>
    </citation>
    <scope>NUCLEOTIDE SEQUENCE</scope>
</reference>
<feature type="chain" id="PRO_5001831738" description="Adenylyltransferase and sulfurtransferase MOCS3 homolog" evidence="12">
    <location>
        <begin position="29"/>
        <end position="483"/>
    </location>
</feature>
<dbReference type="GO" id="GO:0006777">
    <property type="term" value="P:Mo-molybdopterin cofactor biosynthetic process"/>
    <property type="evidence" value="ECO:0007669"/>
    <property type="project" value="UniProtKB-UniRule"/>
</dbReference>
<evidence type="ECO:0000256" key="8">
    <source>
        <dbReference type="ARBA" id="ARBA00022840"/>
    </source>
</evidence>
<comment type="similarity">
    <text evidence="11">In the N-terminal section; belongs to the HesA/MoeB/ThiF family. UBA4 subfamily.</text>
</comment>
<dbReference type="OMA" id="IPDVGMD"/>
<dbReference type="eggNOG" id="KOG2017">
    <property type="taxonomic scope" value="Eukaryota"/>
</dbReference>
<evidence type="ECO:0000256" key="6">
    <source>
        <dbReference type="ARBA" id="ARBA00022741"/>
    </source>
</evidence>
<evidence type="ECO:0000256" key="10">
    <source>
        <dbReference type="ARBA" id="ARBA00023268"/>
    </source>
</evidence>
<gene>
    <name evidence="14" type="ORF">EmuJ_000253400</name>
</gene>
<keyword evidence="6 11" id="KW-0547">Nucleotide-binding</keyword>
<evidence type="ECO:0000259" key="13">
    <source>
        <dbReference type="PROSITE" id="PS50206"/>
    </source>
</evidence>
<keyword evidence="5 11" id="KW-0479">Metal-binding</keyword>
<dbReference type="InterPro" id="IPR035985">
    <property type="entry name" value="Ubiquitin-activating_enz"/>
</dbReference>
<evidence type="ECO:0000313" key="14">
    <source>
        <dbReference type="EMBL" id="CDI98667.1"/>
    </source>
</evidence>
<dbReference type="AlphaFoldDB" id="A0A087W2D5"/>
<evidence type="ECO:0000256" key="7">
    <source>
        <dbReference type="ARBA" id="ARBA00022833"/>
    </source>
</evidence>
<accession>A0A087W2D5</accession>
<feature type="binding site" evidence="11">
    <location>
        <position position="94"/>
    </location>
    <ligand>
        <name>ATP</name>
        <dbReference type="ChEBI" id="CHEBI:30616"/>
    </ligand>
</feature>
<dbReference type="SMART" id="SM00450">
    <property type="entry name" value="RHOD"/>
    <property type="match status" value="1"/>
</dbReference>
<dbReference type="EC" id="2.7.7.-" evidence="11"/>
<comment type="function">
    <text evidence="11">Plays a central role in 2-thiolation of mcm(5)S(2)U at tRNA wobble positions of cytosolic tRNA(Lys), tRNA(Glu) and tRNA(Gln). Acts by mediating the C-terminal thiocarboxylation of the sulfur carrier URM1. Its N-terminus first activates URM1 as acyl-adenylate (-COAMP), then the persulfide sulfur on the catalytic cysteine is transferred to URM1 to form thiocarboxylation (-COSH) of its C-terminus. The reaction probably involves hydrogen sulfide that is generated from the persulfide intermediate and that acts as nucleophile towards URM1. Subsequently, a transient disulfide bond is formed. Does not use thiosulfate as sulfur donor; NFS1 probably acting as a sulfur donor for thiocarboxylation reactions.</text>
</comment>
<feature type="binding site" evidence="11">
    <location>
        <position position="301"/>
    </location>
    <ligand>
        <name>Zn(2+)</name>
        <dbReference type="ChEBI" id="CHEBI:29105"/>
    </ligand>
</feature>
<dbReference type="UniPathway" id="UPA00988"/>
<dbReference type="InterPro" id="IPR045886">
    <property type="entry name" value="ThiF/MoeB/HesA"/>
</dbReference>
<feature type="binding site" evidence="11">
    <location>
        <position position="73"/>
    </location>
    <ligand>
        <name>ATP</name>
        <dbReference type="ChEBI" id="CHEBI:30616"/>
    </ligand>
</feature>
<dbReference type="GO" id="GO:0005829">
    <property type="term" value="C:cytosol"/>
    <property type="evidence" value="ECO:0007669"/>
    <property type="project" value="UniProtKB-SubCell"/>
</dbReference>
<dbReference type="GO" id="GO:0002143">
    <property type="term" value="P:tRNA wobble position uridine thiolation"/>
    <property type="evidence" value="ECO:0007669"/>
    <property type="project" value="InterPro"/>
</dbReference>
<dbReference type="CDD" id="cd00757">
    <property type="entry name" value="ThiF_MoeB_HesA_family"/>
    <property type="match status" value="1"/>
</dbReference>
<protein>
    <recommendedName>
        <fullName evidence="11">Adenylyltransferase and sulfurtransferase MOCS3 homolog</fullName>
    </recommendedName>
    <alternativeName>
        <fullName evidence="11">UBA4 homolog</fullName>
    </alternativeName>
    <alternativeName>
        <fullName evidence="11">Ubiquitin-like protein activator 4 homolog</fullName>
    </alternativeName>
    <domain>
        <recommendedName>
            <fullName evidence="11">Adenylyltransferase</fullName>
            <ecNumber evidence="11">2.7.7.-</ecNumber>
        </recommendedName>
    </domain>
    <domain>
        <recommendedName>
            <fullName evidence="11">Sulfurtransferase</fullName>
            <ecNumber evidence="11">2.8.1.-</ecNumber>
        </recommendedName>
    </domain>
</protein>
<dbReference type="STRING" id="6211.A0A087W2D5"/>
<dbReference type="GO" id="GO:0042292">
    <property type="term" value="F:URM1 activating enzyme activity"/>
    <property type="evidence" value="ECO:0007669"/>
    <property type="project" value="TreeGrafter"/>
</dbReference>
<feature type="binding site" evidence="11">
    <location>
        <begin position="162"/>
        <end position="163"/>
    </location>
    <ligand>
        <name>ATP</name>
        <dbReference type="ChEBI" id="CHEBI:30616"/>
    </ligand>
</feature>
<keyword evidence="3 11" id="KW-0808">Transferase</keyword>
<feature type="binding site" evidence="11">
    <location>
        <position position="225"/>
    </location>
    <ligand>
        <name>Zn(2+)</name>
        <dbReference type="ChEBI" id="CHEBI:29105"/>
    </ligand>
</feature>
<dbReference type="PANTHER" id="PTHR10953:SF102">
    <property type="entry name" value="ADENYLYLTRANSFERASE AND SULFURTRANSFERASE MOCS3"/>
    <property type="match status" value="1"/>
</dbReference>
<dbReference type="FunFam" id="3.40.250.10:FF:000014">
    <property type="entry name" value="Adenylyltransferase and sulfurtransferase MOCS3"/>
    <property type="match status" value="1"/>
</dbReference>
<dbReference type="HAMAP" id="MF_03049">
    <property type="entry name" value="MOCS3_Uba4"/>
    <property type="match status" value="1"/>
</dbReference>
<organism evidence="14 15">
    <name type="scientific">Echinococcus multilocularis</name>
    <name type="common">Fox tapeworm</name>
    <dbReference type="NCBI Taxonomy" id="6211"/>
    <lineage>
        <taxon>Eukaryota</taxon>
        <taxon>Metazoa</taxon>
        <taxon>Spiralia</taxon>
        <taxon>Lophotrochozoa</taxon>
        <taxon>Platyhelminthes</taxon>
        <taxon>Cestoda</taxon>
        <taxon>Eucestoda</taxon>
        <taxon>Cyclophyllidea</taxon>
        <taxon>Taeniidae</taxon>
        <taxon>Echinococcus</taxon>
    </lineage>
</organism>
<evidence type="ECO:0000256" key="12">
    <source>
        <dbReference type="SAM" id="SignalP"/>
    </source>
</evidence>
<sequence length="483" mass="53199">MMHCAKFSNNFGFSYFICLSCVFFSSYTQNPELCGLSKEDICRYSRQIIIPEFGPSRQLKLARAHVLIVGCGGLGCPAAVYLAAGGVINITLVDDDVVEATNLHRQVMHSEDKLGCPKVESLAQKLKSVNSSVRIVTRNVRLTCENACGIISGHDIVLDCTDNITTRYLLNDACAACGPIPLVSGSALRFEGQMTVYLTHRPPERDSSECETKRLRLIDEEKVPCFRCINPSPPPAVQACSDAGVLGVVPGIIGTLQAAEVIKLLSGIGESMAGRLLVFDLERNGIRMVKLRQARPDCKTCSRVNRITPEDVKKTDYVDFCGASVHNVSRSANLQKSDTRISVRALKEIRDSKKPHLLIDIRPVVETEICRLTDCLYIPFNELYKESNLTLIRDRIRAAHEVSPNTPFPVILLCRRGNKSHAACKQFAEALERILPRSASSGDLTSLVNGDAKPVIPIKFLVHDVAGGLQAWSEQIDNNFPIY</sequence>
<feature type="binding site" evidence="11">
    <location>
        <position position="298"/>
    </location>
    <ligand>
        <name>Zn(2+)</name>
        <dbReference type="ChEBI" id="CHEBI:29105"/>
    </ligand>
</feature>
<dbReference type="Gene3D" id="3.40.250.10">
    <property type="entry name" value="Rhodanese-like domain"/>
    <property type="match status" value="1"/>
</dbReference>
<keyword evidence="2 11" id="KW-0963">Cytoplasm</keyword>
<comment type="cofactor">
    <cofactor evidence="11">
        <name>Zn(2+)</name>
        <dbReference type="ChEBI" id="CHEBI:29105"/>
    </cofactor>
    <text evidence="11">Binds 1 zinc ion per subunit.</text>
</comment>
<dbReference type="EC" id="2.8.1.-" evidence="11"/>
<dbReference type="InterPro" id="IPR036873">
    <property type="entry name" value="Rhodanese-like_dom_sf"/>
</dbReference>
<dbReference type="InterPro" id="IPR000594">
    <property type="entry name" value="ThiF_NAD_FAD-bd"/>
</dbReference>
<comment type="pathway">
    <text evidence="11">tRNA modification; 5-methoxycarbonylmethyl-2-thiouridine-tRNA biosynthesis.</text>
</comment>
<evidence type="ECO:0000256" key="3">
    <source>
        <dbReference type="ARBA" id="ARBA00022679"/>
    </source>
</evidence>